<feature type="compositionally biased region" description="Basic and acidic residues" evidence="1">
    <location>
        <begin position="14"/>
        <end position="34"/>
    </location>
</feature>
<sequence>MADRARRSPPASVRTRDGQADPDRTGAERYPIDRDTDPGTWWAAVYDDVSIVTQYDDGAGRVADGRGIPTSSPSAPGVVTAFLELLDVHAGHRVLDVGTGTG</sequence>
<keyword evidence="3" id="KW-1185">Reference proteome</keyword>
<evidence type="ECO:0000313" key="3">
    <source>
        <dbReference type="Proteomes" id="UP001500683"/>
    </source>
</evidence>
<evidence type="ECO:0000313" key="2">
    <source>
        <dbReference type="EMBL" id="GAA4053982.1"/>
    </source>
</evidence>
<comment type="caution">
    <text evidence="2">The sequence shown here is derived from an EMBL/GenBank/DDBJ whole genome shotgun (WGS) entry which is preliminary data.</text>
</comment>
<accession>A0ABP7UVI6</accession>
<dbReference type="EMBL" id="BAAAZG010000001">
    <property type="protein sequence ID" value="GAA4053982.1"/>
    <property type="molecule type" value="Genomic_DNA"/>
</dbReference>
<dbReference type="InterPro" id="IPR029063">
    <property type="entry name" value="SAM-dependent_MTases_sf"/>
</dbReference>
<name>A0ABP7UVI6_9ACTN</name>
<dbReference type="Gene3D" id="3.40.50.150">
    <property type="entry name" value="Vaccinia Virus protein VP39"/>
    <property type="match status" value="1"/>
</dbReference>
<dbReference type="Proteomes" id="UP001500683">
    <property type="component" value="Unassembled WGS sequence"/>
</dbReference>
<dbReference type="Pfam" id="PF01135">
    <property type="entry name" value="PCMT"/>
    <property type="match status" value="1"/>
</dbReference>
<evidence type="ECO:0000256" key="1">
    <source>
        <dbReference type="SAM" id="MobiDB-lite"/>
    </source>
</evidence>
<proteinExistence type="predicted"/>
<gene>
    <name evidence="2" type="ORF">GCM10022214_00700</name>
</gene>
<organism evidence="2 3">
    <name type="scientific">Actinomadura miaoliensis</name>
    <dbReference type="NCBI Taxonomy" id="430685"/>
    <lineage>
        <taxon>Bacteria</taxon>
        <taxon>Bacillati</taxon>
        <taxon>Actinomycetota</taxon>
        <taxon>Actinomycetes</taxon>
        <taxon>Streptosporangiales</taxon>
        <taxon>Thermomonosporaceae</taxon>
        <taxon>Actinomadura</taxon>
    </lineage>
</organism>
<feature type="region of interest" description="Disordered" evidence="1">
    <location>
        <begin position="1"/>
        <end position="34"/>
    </location>
</feature>
<reference evidence="3" key="1">
    <citation type="journal article" date="2019" name="Int. J. Syst. Evol. Microbiol.">
        <title>The Global Catalogue of Microorganisms (GCM) 10K type strain sequencing project: providing services to taxonomists for standard genome sequencing and annotation.</title>
        <authorList>
            <consortium name="The Broad Institute Genomics Platform"/>
            <consortium name="The Broad Institute Genome Sequencing Center for Infectious Disease"/>
            <person name="Wu L."/>
            <person name="Ma J."/>
        </authorList>
    </citation>
    <scope>NUCLEOTIDE SEQUENCE [LARGE SCALE GENOMIC DNA]</scope>
    <source>
        <strain evidence="3">JCM 16702</strain>
    </source>
</reference>
<evidence type="ECO:0008006" key="4">
    <source>
        <dbReference type="Google" id="ProtNLM"/>
    </source>
</evidence>
<dbReference type="RefSeq" id="WP_344939062.1">
    <property type="nucleotide sequence ID" value="NZ_BAAAZG010000001.1"/>
</dbReference>
<dbReference type="SUPFAM" id="SSF53335">
    <property type="entry name" value="S-adenosyl-L-methionine-dependent methyltransferases"/>
    <property type="match status" value="1"/>
</dbReference>
<protein>
    <recommendedName>
        <fullName evidence="4">Methyltransferase</fullName>
    </recommendedName>
</protein>